<comment type="caution">
    <text evidence="2">The sequence shown here is derived from an EMBL/GenBank/DDBJ whole genome shotgun (WGS) entry which is preliminary data.</text>
</comment>
<gene>
    <name evidence="2" type="ORF">GWI33_014840</name>
</gene>
<evidence type="ECO:0000313" key="3">
    <source>
        <dbReference type="Proteomes" id="UP000625711"/>
    </source>
</evidence>
<dbReference type="Proteomes" id="UP000625711">
    <property type="component" value="Unassembled WGS sequence"/>
</dbReference>
<keyword evidence="3" id="KW-1185">Reference proteome</keyword>
<organism evidence="2 3">
    <name type="scientific">Rhynchophorus ferrugineus</name>
    <name type="common">Red palm weevil</name>
    <name type="synonym">Curculio ferrugineus</name>
    <dbReference type="NCBI Taxonomy" id="354439"/>
    <lineage>
        <taxon>Eukaryota</taxon>
        <taxon>Metazoa</taxon>
        <taxon>Ecdysozoa</taxon>
        <taxon>Arthropoda</taxon>
        <taxon>Hexapoda</taxon>
        <taxon>Insecta</taxon>
        <taxon>Pterygota</taxon>
        <taxon>Neoptera</taxon>
        <taxon>Endopterygota</taxon>
        <taxon>Coleoptera</taxon>
        <taxon>Polyphaga</taxon>
        <taxon>Cucujiformia</taxon>
        <taxon>Curculionidae</taxon>
        <taxon>Dryophthorinae</taxon>
        <taxon>Rhynchophorus</taxon>
    </lineage>
</organism>
<evidence type="ECO:0000256" key="1">
    <source>
        <dbReference type="SAM" id="MobiDB-lite"/>
    </source>
</evidence>
<feature type="region of interest" description="Disordered" evidence="1">
    <location>
        <begin position="50"/>
        <end position="72"/>
    </location>
</feature>
<evidence type="ECO:0000313" key="2">
    <source>
        <dbReference type="EMBL" id="KAF7272370.1"/>
    </source>
</evidence>
<proteinExistence type="predicted"/>
<dbReference type="AlphaFoldDB" id="A0A834MAA7"/>
<reference evidence="2" key="1">
    <citation type="submission" date="2020-08" db="EMBL/GenBank/DDBJ databases">
        <title>Genome sequencing and assembly of the red palm weevil Rhynchophorus ferrugineus.</title>
        <authorList>
            <person name="Dias G.B."/>
            <person name="Bergman C.M."/>
            <person name="Manee M."/>
        </authorList>
    </citation>
    <scope>NUCLEOTIDE SEQUENCE</scope>
    <source>
        <strain evidence="2">AA-2017</strain>
        <tissue evidence="2">Whole larva</tissue>
    </source>
</reference>
<dbReference type="EMBL" id="JAACXV010013778">
    <property type="protein sequence ID" value="KAF7272370.1"/>
    <property type="molecule type" value="Genomic_DNA"/>
</dbReference>
<sequence>MEGKGEGAGVIFFNGEGAANKKLINNTPTEFLSRSSPVLVNIPQLRHSSIKSGNMKKRTAVRDKSAKQGNLRSSGFSACGQLAALRIFSQRDSSWGVKFSDA</sequence>
<protein>
    <submittedName>
        <fullName evidence="2">Uncharacterized protein</fullName>
    </submittedName>
</protein>
<accession>A0A834MAA7</accession>
<name>A0A834MAA7_RHYFE</name>